<organism evidence="2 3">
    <name type="scientific">Pseudovibrio ascidiaceicola</name>
    <dbReference type="NCBI Taxonomy" id="285279"/>
    <lineage>
        <taxon>Bacteria</taxon>
        <taxon>Pseudomonadati</taxon>
        <taxon>Pseudomonadota</taxon>
        <taxon>Alphaproteobacteria</taxon>
        <taxon>Hyphomicrobiales</taxon>
        <taxon>Stappiaceae</taxon>
        <taxon>Pseudovibrio</taxon>
    </lineage>
</organism>
<evidence type="ECO:0000256" key="1">
    <source>
        <dbReference type="SAM" id="MobiDB-lite"/>
    </source>
</evidence>
<dbReference type="RefSeq" id="WP_093522726.1">
    <property type="nucleotide sequence ID" value="NZ_FOSK01000013.1"/>
</dbReference>
<gene>
    <name evidence="2" type="ORF">SAMN04488518_113109</name>
</gene>
<dbReference type="Proteomes" id="UP000199598">
    <property type="component" value="Unassembled WGS sequence"/>
</dbReference>
<reference evidence="2 3" key="1">
    <citation type="submission" date="2016-10" db="EMBL/GenBank/DDBJ databases">
        <authorList>
            <person name="Varghese N."/>
            <person name="Submissions S."/>
        </authorList>
    </citation>
    <scope>NUCLEOTIDE SEQUENCE [LARGE SCALE GENOMIC DNA]</scope>
    <source>
        <strain evidence="2 3">DSM 16392</strain>
    </source>
</reference>
<comment type="caution">
    <text evidence="2">The sequence shown here is derived from an EMBL/GenBank/DDBJ whole genome shotgun (WGS) entry which is preliminary data.</text>
</comment>
<feature type="region of interest" description="Disordered" evidence="1">
    <location>
        <begin position="42"/>
        <end position="68"/>
    </location>
</feature>
<accession>A0A1I4E219</accession>
<evidence type="ECO:0000313" key="2">
    <source>
        <dbReference type="EMBL" id="SFK99273.1"/>
    </source>
</evidence>
<sequence length="68" mass="7487">MTKKRYRIREGADTVDGARVPEDRIVEMTEQAAAYYVEIGVASLDDGENGTPPAPRKRRSKAPAKPEA</sequence>
<protein>
    <submittedName>
        <fullName evidence="2">Uncharacterized protein</fullName>
    </submittedName>
</protein>
<name>A0A1I4E219_9HYPH</name>
<keyword evidence="3" id="KW-1185">Reference proteome</keyword>
<evidence type="ECO:0000313" key="3">
    <source>
        <dbReference type="Proteomes" id="UP000199598"/>
    </source>
</evidence>
<proteinExistence type="predicted"/>
<dbReference type="EMBL" id="FOSK01000013">
    <property type="protein sequence ID" value="SFK99273.1"/>
    <property type="molecule type" value="Genomic_DNA"/>
</dbReference>